<evidence type="ECO:0000313" key="4">
    <source>
        <dbReference type="EMBL" id="KAG2382364.1"/>
    </source>
</evidence>
<keyword evidence="2" id="KW-0812">Transmembrane</keyword>
<proteinExistence type="predicted"/>
<dbReference type="AlphaFoldDB" id="A0AA88GJZ0"/>
<protein>
    <submittedName>
        <fullName evidence="4">Uncharacterized protein</fullName>
    </submittedName>
</protein>
<feature type="transmembrane region" description="Helical" evidence="2">
    <location>
        <begin position="268"/>
        <end position="295"/>
    </location>
</feature>
<feature type="chain" id="PRO_5041713478" evidence="3">
    <location>
        <begin position="17"/>
        <end position="461"/>
    </location>
</feature>
<sequence>MTRLVLTIFILTVVVAIFTPTTTVTADERVVVQQNQNLGPSQYLYSSLPCSYGLYNITVNGYSYSSPYTYLYLYRTTSYSGDPRSSGTRITYFTEDEITDTSNNYYYALYNAGSTSITINSFTVTQTLKTRTTMTYESGTIPVGQVKLFQCTNCLYSSDYYVKMQIRKQLSSNSNFYVDVAFSTKYPSNPSSLYSYDFQSQNLYVTSSTTYTSTPERYVGSSTSSSRPLYVYVKCRDLNTQPCSFELSESSSYSSSSNNNSSSSSGSLTWIIGPIVGGVVFIVIFAITIPLSLLARRRRLYMLRMRGGTAATVVAMAAMEERNSTTYVPPPSSTMPPSVTTTYVSPQPSMTTYVQQPPMQQPMIQPGVVVPSGTASSSYYPPQQPGMYYQPPPPLPPTTSMVQPNPMVQPPLPSGVYYQPPPSYGNADVQYTSNGGGIYIPPPSQPQYEPMPAFNPNADKV</sequence>
<keyword evidence="3" id="KW-0732">Signal</keyword>
<feature type="signal peptide" evidence="3">
    <location>
        <begin position="1"/>
        <end position="16"/>
    </location>
</feature>
<keyword evidence="5" id="KW-1185">Reference proteome</keyword>
<keyword evidence="2" id="KW-1133">Transmembrane helix</keyword>
<evidence type="ECO:0000256" key="3">
    <source>
        <dbReference type="SAM" id="SignalP"/>
    </source>
</evidence>
<reference evidence="4 5" key="1">
    <citation type="journal article" date="2018" name="BMC Genomics">
        <title>The genome of Naegleria lovaniensis, the basis for a comparative approach to unravel pathogenicity factors of the human pathogenic amoeba N. fowleri.</title>
        <authorList>
            <person name="Liechti N."/>
            <person name="Schurch N."/>
            <person name="Bruggmann R."/>
            <person name="Wittwer M."/>
        </authorList>
    </citation>
    <scope>NUCLEOTIDE SEQUENCE [LARGE SCALE GENOMIC DNA]</scope>
    <source>
        <strain evidence="4 5">ATCC 30569</strain>
    </source>
</reference>
<dbReference type="GeneID" id="68098021"/>
<feature type="region of interest" description="Disordered" evidence="1">
    <location>
        <begin position="442"/>
        <end position="461"/>
    </location>
</feature>
<organism evidence="4 5">
    <name type="scientific">Naegleria lovaniensis</name>
    <name type="common">Amoeba</name>
    <dbReference type="NCBI Taxonomy" id="51637"/>
    <lineage>
        <taxon>Eukaryota</taxon>
        <taxon>Discoba</taxon>
        <taxon>Heterolobosea</taxon>
        <taxon>Tetramitia</taxon>
        <taxon>Eutetramitia</taxon>
        <taxon>Vahlkampfiidae</taxon>
        <taxon>Naegleria</taxon>
    </lineage>
</organism>
<gene>
    <name evidence="4" type="ORF">C9374_005566</name>
</gene>
<dbReference type="EMBL" id="PYSW02000024">
    <property type="protein sequence ID" value="KAG2382364.1"/>
    <property type="molecule type" value="Genomic_DNA"/>
</dbReference>
<comment type="caution">
    <text evidence="4">The sequence shown here is derived from an EMBL/GenBank/DDBJ whole genome shotgun (WGS) entry which is preliminary data.</text>
</comment>
<evidence type="ECO:0000256" key="1">
    <source>
        <dbReference type="SAM" id="MobiDB-lite"/>
    </source>
</evidence>
<name>A0AA88GJZ0_NAELO</name>
<accession>A0AA88GJZ0</accession>
<dbReference type="RefSeq" id="XP_044548043.1">
    <property type="nucleotide sequence ID" value="XM_044695330.1"/>
</dbReference>
<evidence type="ECO:0000256" key="2">
    <source>
        <dbReference type="SAM" id="Phobius"/>
    </source>
</evidence>
<keyword evidence="2" id="KW-0472">Membrane</keyword>
<dbReference type="Proteomes" id="UP000816034">
    <property type="component" value="Unassembled WGS sequence"/>
</dbReference>
<evidence type="ECO:0000313" key="5">
    <source>
        <dbReference type="Proteomes" id="UP000816034"/>
    </source>
</evidence>